<dbReference type="InterPro" id="IPR051043">
    <property type="entry name" value="Sulfatase_Mod_Factor_Kinase"/>
</dbReference>
<sequence>MANERIVAKEVIDNLPYNPLLHRSMSFELVAWDIPSAPGLDAKMVPQASLDRDLPKPSECDITIGILWSRIGTPFELDGVSYGSGTLYELEDAMQGGGDVLIYRRTERVLLDLDDPILPEKQAQYRKVKEFFQSFHDASGHAKFSYNTYDKPSDFADKLRDHLLAIVARRMSKTWGENEKLAPAWEGSPFPGLRAFTTNDAPIFFGRGRETDDLLRLVAVWPVLIIMGASGSGKSSLVGAGLLPRLAAGAVEDSSRWHVPAFDSTIRQWRGLRFSPAEVGNDPFLGLAAKLAPLIDDDPATLADILRHDANAFGERVASLATDGRKVVVFVDQFEEIFTSVSAASRLAFVDLLAVPNPSIRWVVTVRSDFYHKCVDIPELSRLLENGQFPLSTPTDTLLDMIARPALRACIDFEEGLTSRVLDDTGREPGSLALMAYALDELYLISLRRTDRTLAITDYESLGGVQGAIGKRAEQAFAELTLTTMQKEKCLQRVFRELIEIDERGVATRRRALISEVGRSDNERAFIDSFVGARLLTTSEGDQDGQIEVAHEALLKSWARLAKWIELMQGDFLLLRQLRAAASQWEASGRSHDYLWRGEKPEVQAMLARLDPRLSQIEIDFSQPESTHLITELQLDKIDHYRREFIGQQLAMLGDPRTGVGCRLGIPDLEWCWVDIGAVQRAEFRDHQGAVFGEFNLHGFFMSKYPITFSQFHAFEEAENGASNDQWWHDFENVDREVLATGSQTASNFPASGVSWHAAVAFSRWLTTSVPRDTLPERADGWSIRLPHEWEWQWAAMGEANGKAFPWGEWDPSRSNLKEAGIGRFTAVGLYPAGAAKCGALDMVGNVRQWCLNSFKSTNDISCSGIHPRAQRGGSINQEHPWGTANYRSSNGPVKSKPEVGFRVVYAPPLAL</sequence>
<evidence type="ECO:0000259" key="2">
    <source>
        <dbReference type="Pfam" id="PF03781"/>
    </source>
</evidence>
<gene>
    <name evidence="4" type="ORF">KBB96_04820</name>
</gene>
<dbReference type="KEGG" id="lamb:KBB96_04820"/>
<evidence type="ECO:0000313" key="4">
    <source>
        <dbReference type="EMBL" id="QUE52215.1"/>
    </source>
</evidence>
<dbReference type="EMBL" id="CP073100">
    <property type="protein sequence ID" value="QUE52215.1"/>
    <property type="molecule type" value="Genomic_DNA"/>
</dbReference>
<dbReference type="PANTHER" id="PTHR23150">
    <property type="entry name" value="SULFATASE MODIFYING FACTOR 1, 2"/>
    <property type="match status" value="1"/>
</dbReference>
<dbReference type="RefSeq" id="WP_211632928.1">
    <property type="nucleotide sequence ID" value="NZ_CP073100.1"/>
</dbReference>
<dbReference type="InterPro" id="IPR042095">
    <property type="entry name" value="SUMF_sf"/>
</dbReference>
<evidence type="ECO:0000259" key="3">
    <source>
        <dbReference type="Pfam" id="PF20703"/>
    </source>
</evidence>
<dbReference type="SUPFAM" id="SSF52540">
    <property type="entry name" value="P-loop containing nucleoside triphosphate hydrolases"/>
    <property type="match status" value="1"/>
</dbReference>
<organism evidence="4 5">
    <name type="scientific">Luteolibacter ambystomatis</name>
    <dbReference type="NCBI Taxonomy" id="2824561"/>
    <lineage>
        <taxon>Bacteria</taxon>
        <taxon>Pseudomonadati</taxon>
        <taxon>Verrucomicrobiota</taxon>
        <taxon>Verrucomicrobiia</taxon>
        <taxon>Verrucomicrobiales</taxon>
        <taxon>Verrucomicrobiaceae</taxon>
        <taxon>Luteolibacter</taxon>
    </lineage>
</organism>
<dbReference type="InterPro" id="IPR016187">
    <property type="entry name" value="CTDL_fold"/>
</dbReference>
<dbReference type="SUPFAM" id="SSF56436">
    <property type="entry name" value="C-type lectin-like"/>
    <property type="match status" value="1"/>
</dbReference>
<evidence type="ECO:0000256" key="1">
    <source>
        <dbReference type="SAM" id="MobiDB-lite"/>
    </source>
</evidence>
<dbReference type="GO" id="GO:0120147">
    <property type="term" value="F:formylglycine-generating oxidase activity"/>
    <property type="evidence" value="ECO:0007669"/>
    <property type="project" value="TreeGrafter"/>
</dbReference>
<name>A0A975J1C0_9BACT</name>
<dbReference type="Pfam" id="PF20703">
    <property type="entry name" value="nSTAND1"/>
    <property type="match status" value="1"/>
</dbReference>
<dbReference type="InterPro" id="IPR027417">
    <property type="entry name" value="P-loop_NTPase"/>
</dbReference>
<dbReference type="Gene3D" id="3.90.1580.10">
    <property type="entry name" value="paralog of FGE (formylglycine-generating enzyme)"/>
    <property type="match status" value="1"/>
</dbReference>
<dbReference type="Proteomes" id="UP000676169">
    <property type="component" value="Chromosome"/>
</dbReference>
<dbReference type="InterPro" id="IPR049052">
    <property type="entry name" value="nSTAND1"/>
</dbReference>
<accession>A0A975J1C0</accession>
<dbReference type="Pfam" id="PF03781">
    <property type="entry name" value="FGE-sulfatase"/>
    <property type="match status" value="1"/>
</dbReference>
<feature type="region of interest" description="Disordered" evidence="1">
    <location>
        <begin position="872"/>
        <end position="891"/>
    </location>
</feature>
<feature type="domain" description="Sulfatase-modifying factor enzyme-like" evidence="2">
    <location>
        <begin position="688"/>
        <end position="905"/>
    </location>
</feature>
<evidence type="ECO:0000313" key="5">
    <source>
        <dbReference type="Proteomes" id="UP000676169"/>
    </source>
</evidence>
<feature type="domain" description="Novel STAND NTPase 1" evidence="3">
    <location>
        <begin position="189"/>
        <end position="592"/>
    </location>
</feature>
<keyword evidence="5" id="KW-1185">Reference proteome</keyword>
<reference evidence="4" key="1">
    <citation type="submission" date="2021-04" db="EMBL/GenBank/DDBJ databases">
        <title>Luteolibacter sp. 32A isolated from the skin of an Anderson's salamander (Ambystoma andersonii).</title>
        <authorList>
            <person name="Spergser J."/>
            <person name="Busse H.-J."/>
        </authorList>
    </citation>
    <scope>NUCLEOTIDE SEQUENCE</scope>
    <source>
        <strain evidence="4">32A</strain>
    </source>
</reference>
<protein>
    <submittedName>
        <fullName evidence="4">SUMF1/EgtB/PvdO family nonheme iron enzyme</fullName>
    </submittedName>
</protein>
<dbReference type="InterPro" id="IPR005532">
    <property type="entry name" value="SUMF_dom"/>
</dbReference>
<proteinExistence type="predicted"/>
<dbReference type="AlphaFoldDB" id="A0A975J1C0"/>
<dbReference type="PANTHER" id="PTHR23150:SF19">
    <property type="entry name" value="FORMYLGLYCINE-GENERATING ENZYME"/>
    <property type="match status" value="1"/>
</dbReference>